<dbReference type="Pfam" id="PF12705">
    <property type="entry name" value="PDDEXK_1"/>
    <property type="match status" value="1"/>
</dbReference>
<dbReference type="InterPro" id="IPR014017">
    <property type="entry name" value="DNA_helicase_UvrD-like_C"/>
</dbReference>
<dbReference type="STRING" id="1802443.A2117_00865"/>
<keyword evidence="6 15" id="KW-0347">Helicase</keyword>
<evidence type="ECO:0000256" key="6">
    <source>
        <dbReference type="ARBA" id="ARBA00022806"/>
    </source>
</evidence>
<keyword evidence="5 15" id="KW-0378">Hydrolase</keyword>
<comment type="similarity">
    <text evidence="1">Belongs to the helicase family. UvrD subfamily.</text>
</comment>
<proteinExistence type="inferred from homology"/>
<dbReference type="Proteomes" id="UP000179245">
    <property type="component" value="Unassembled WGS sequence"/>
</dbReference>
<dbReference type="GO" id="GO:0005524">
    <property type="term" value="F:ATP binding"/>
    <property type="evidence" value="ECO:0007669"/>
    <property type="project" value="UniProtKB-UniRule"/>
</dbReference>
<dbReference type="EMBL" id="MHTO01000013">
    <property type="protein sequence ID" value="OHA62447.1"/>
    <property type="molecule type" value="Genomic_DNA"/>
</dbReference>
<evidence type="ECO:0000256" key="12">
    <source>
        <dbReference type="ARBA" id="ARBA00034617"/>
    </source>
</evidence>
<dbReference type="Pfam" id="PF13361">
    <property type="entry name" value="UvrD_C"/>
    <property type="match status" value="1"/>
</dbReference>
<dbReference type="InterPro" id="IPR027417">
    <property type="entry name" value="P-loop_NTPase"/>
</dbReference>
<evidence type="ECO:0000259" key="16">
    <source>
        <dbReference type="PROSITE" id="PS51198"/>
    </source>
</evidence>
<keyword evidence="9" id="KW-0238">DNA-binding</keyword>
<dbReference type="Gene3D" id="3.40.50.300">
    <property type="entry name" value="P-loop containing nucleotide triphosphate hydrolases"/>
    <property type="match status" value="2"/>
</dbReference>
<dbReference type="Gene3D" id="1.10.10.160">
    <property type="match status" value="1"/>
</dbReference>
<dbReference type="PANTHER" id="PTHR11070:SF2">
    <property type="entry name" value="ATP-DEPENDENT DNA HELICASE SRS2"/>
    <property type="match status" value="1"/>
</dbReference>
<evidence type="ECO:0000256" key="14">
    <source>
        <dbReference type="ARBA" id="ARBA00048988"/>
    </source>
</evidence>
<dbReference type="Pfam" id="PF00580">
    <property type="entry name" value="UvrD-helicase"/>
    <property type="match status" value="1"/>
</dbReference>
<feature type="domain" description="UvrD-like helicase C-terminal" evidence="17">
    <location>
        <begin position="296"/>
        <end position="583"/>
    </location>
</feature>
<evidence type="ECO:0000256" key="2">
    <source>
        <dbReference type="ARBA" id="ARBA00022722"/>
    </source>
</evidence>
<dbReference type="InterPro" id="IPR011335">
    <property type="entry name" value="Restrct_endonuc-II-like"/>
</dbReference>
<evidence type="ECO:0000256" key="5">
    <source>
        <dbReference type="ARBA" id="ARBA00022801"/>
    </source>
</evidence>
<protein>
    <recommendedName>
        <fullName evidence="13">DNA 3'-5' helicase</fullName>
        <ecNumber evidence="13">5.6.2.4</ecNumber>
    </recommendedName>
</protein>
<feature type="binding site" evidence="15">
    <location>
        <begin position="26"/>
        <end position="33"/>
    </location>
    <ligand>
        <name>ATP</name>
        <dbReference type="ChEBI" id="CHEBI:30616"/>
    </ligand>
</feature>
<sequence>MLDLSHLNQNQKAAVTYGGGPVSIVAGAGTGKTTVITHRLAYLVEKGKAKPEEILALTFTDKAATEMAERVDQLLSRGYADLWISTFHSFCERILKEHGLDIGLSTDFKLVDQTAAWLLVRQNLDQFKLDYYRPIGQPTKFIHALVSHFSRCKDQAVYPEDYLAYSQKAFEDKERLKEIASVYETYQKLLLGSGLLDFGDLINYCLKLFQKRPRILEKYRQQFKYILVDEFQDTNWVQYELVKLLAAPRNNLTVSSDDDQAVYRWRGASFSNVVQFKKDFPKAKEVVLIENYRSRQNILDSAYRFIQANNPNRLEHISQIDKNLKAAKKGKGKIGHLHFKSGEQEVSGVLEKIVELLREDKDATFSDFAILVRANHEASAFIRGLERSNIPYQFMALRGLYAKPVILDIVSYFKFLDNYHESSAAFRILSLPFLNLLPEDIAQITRYSSRRSKSIFESLQELSLIPGLSLQTINGVNRILSLVEKHTTRAREKNVSEILLSFLEDSGYLEYLVKKERKEDLDLISQFHSRIKNFEETHLDSRLRAFMEELNLELESGEEGKMNFDVEQGPAVVKIMTLHSAKGLEFKYTFLVNLVDKRFPSLERKDPIEIPEKLIKDILPEGDFHLQEERRLFYVGMTRAKDGLFLTSAEDYCGVTRKRLSRFLIELGYAAVLTHLKSRGVRVNQKKFERVKEFLLPERFSFTQLAAFEKCPLQYKFAHILKIPVKGKAVFSFGKTMHQTLQEFLLVSTSGPVGLKDLLEIYQREWLDEWYENPAQKKEYFELGQKTLRKFYQNFRKEKPKLFFFRGHPALEQDFNIKIGGYTLIGKIDRIDDKGDGVEIIDYKTGSAKERLRPEDKKQLLIYQMAAEEVLGLKPQKLTYHYLDEGKSLSFLGSRADIEKEKKEIVDEIEQIKRSDFKATPGWQCDWCDFKNICEFSYKNNH</sequence>
<reference evidence="18 19" key="1">
    <citation type="journal article" date="2016" name="Nat. Commun.">
        <title>Thousands of microbial genomes shed light on interconnected biogeochemical processes in an aquifer system.</title>
        <authorList>
            <person name="Anantharaman K."/>
            <person name="Brown C.T."/>
            <person name="Hug L.A."/>
            <person name="Sharon I."/>
            <person name="Castelle C.J."/>
            <person name="Probst A.J."/>
            <person name="Thomas B.C."/>
            <person name="Singh A."/>
            <person name="Wilkins M.J."/>
            <person name="Karaoz U."/>
            <person name="Brodie E.L."/>
            <person name="Williams K.H."/>
            <person name="Hubbard S.S."/>
            <person name="Banfield J.F."/>
        </authorList>
    </citation>
    <scope>NUCLEOTIDE SEQUENCE [LARGE SCALE GENOMIC DNA]</scope>
</reference>
<evidence type="ECO:0000256" key="10">
    <source>
        <dbReference type="ARBA" id="ARBA00023204"/>
    </source>
</evidence>
<dbReference type="GO" id="GO:0000725">
    <property type="term" value="P:recombinational repair"/>
    <property type="evidence" value="ECO:0007669"/>
    <property type="project" value="TreeGrafter"/>
</dbReference>
<name>A0A1G2QPY5_9BACT</name>
<dbReference type="InterPro" id="IPR013986">
    <property type="entry name" value="DExx_box_DNA_helicase_dom_sf"/>
</dbReference>
<dbReference type="PANTHER" id="PTHR11070">
    <property type="entry name" value="UVRD / RECB / PCRA DNA HELICASE FAMILY MEMBER"/>
    <property type="match status" value="1"/>
</dbReference>
<dbReference type="SUPFAM" id="SSF52980">
    <property type="entry name" value="Restriction endonuclease-like"/>
    <property type="match status" value="1"/>
</dbReference>
<dbReference type="InterPro" id="IPR014016">
    <property type="entry name" value="UvrD-like_ATP-bd"/>
</dbReference>
<dbReference type="InterPro" id="IPR000212">
    <property type="entry name" value="DNA_helicase_UvrD/REP"/>
</dbReference>
<dbReference type="GO" id="GO:0003677">
    <property type="term" value="F:DNA binding"/>
    <property type="evidence" value="ECO:0007669"/>
    <property type="project" value="UniProtKB-KW"/>
</dbReference>
<dbReference type="Gene3D" id="1.10.486.10">
    <property type="entry name" value="PCRA, domain 4"/>
    <property type="match status" value="1"/>
</dbReference>
<evidence type="ECO:0000256" key="1">
    <source>
        <dbReference type="ARBA" id="ARBA00009922"/>
    </source>
</evidence>
<keyword evidence="8 15" id="KW-0067">ATP-binding</keyword>
<dbReference type="InterPro" id="IPR038726">
    <property type="entry name" value="PDDEXK_AddAB-type"/>
</dbReference>
<feature type="domain" description="UvrD-like helicase ATP-binding" evidence="16">
    <location>
        <begin position="5"/>
        <end position="295"/>
    </location>
</feature>
<evidence type="ECO:0000256" key="15">
    <source>
        <dbReference type="PROSITE-ProRule" id="PRU00560"/>
    </source>
</evidence>
<dbReference type="PROSITE" id="PS51217">
    <property type="entry name" value="UVRD_HELICASE_CTER"/>
    <property type="match status" value="1"/>
</dbReference>
<dbReference type="CDD" id="cd17932">
    <property type="entry name" value="DEXQc_UvrD"/>
    <property type="match status" value="1"/>
</dbReference>
<comment type="caution">
    <text evidence="18">The sequence shown here is derived from an EMBL/GenBank/DDBJ whole genome shotgun (WGS) entry which is preliminary data.</text>
</comment>
<dbReference type="EC" id="5.6.2.4" evidence="13"/>
<dbReference type="GO" id="GO:0043138">
    <property type="term" value="F:3'-5' DNA helicase activity"/>
    <property type="evidence" value="ECO:0007669"/>
    <property type="project" value="UniProtKB-EC"/>
</dbReference>
<dbReference type="AlphaFoldDB" id="A0A1G2QPY5"/>
<keyword evidence="4" id="KW-0227">DNA damage</keyword>
<evidence type="ECO:0000256" key="11">
    <source>
        <dbReference type="ARBA" id="ARBA00023235"/>
    </source>
</evidence>
<evidence type="ECO:0000313" key="19">
    <source>
        <dbReference type="Proteomes" id="UP000179245"/>
    </source>
</evidence>
<evidence type="ECO:0000256" key="9">
    <source>
        <dbReference type="ARBA" id="ARBA00023125"/>
    </source>
</evidence>
<evidence type="ECO:0000256" key="8">
    <source>
        <dbReference type="ARBA" id="ARBA00022840"/>
    </source>
</evidence>
<evidence type="ECO:0000259" key="17">
    <source>
        <dbReference type="PROSITE" id="PS51217"/>
    </source>
</evidence>
<keyword evidence="2" id="KW-0540">Nuclease</keyword>
<dbReference type="GO" id="GO:0004527">
    <property type="term" value="F:exonuclease activity"/>
    <property type="evidence" value="ECO:0007669"/>
    <property type="project" value="UniProtKB-KW"/>
</dbReference>
<dbReference type="SUPFAM" id="SSF52540">
    <property type="entry name" value="P-loop containing nucleoside triphosphate hydrolases"/>
    <property type="match status" value="1"/>
</dbReference>
<comment type="catalytic activity">
    <reaction evidence="12">
        <text>Couples ATP hydrolysis with the unwinding of duplex DNA by translocating in the 3'-5' direction.</text>
        <dbReference type="EC" id="5.6.2.4"/>
    </reaction>
</comment>
<dbReference type="PROSITE" id="PS51198">
    <property type="entry name" value="UVRD_HELICASE_ATP_BIND"/>
    <property type="match status" value="1"/>
</dbReference>
<keyword evidence="3 15" id="KW-0547">Nucleotide-binding</keyword>
<keyword evidence="11" id="KW-0413">Isomerase</keyword>
<organism evidence="18 19">
    <name type="scientific">Candidatus Wildermuthbacteria bacterium GWA2_46_15</name>
    <dbReference type="NCBI Taxonomy" id="1802443"/>
    <lineage>
        <taxon>Bacteria</taxon>
        <taxon>Candidatus Wildermuthiibacteriota</taxon>
    </lineage>
</organism>
<keyword evidence="7" id="KW-0269">Exonuclease</keyword>
<dbReference type="Gene3D" id="3.90.320.10">
    <property type="match status" value="1"/>
</dbReference>
<comment type="catalytic activity">
    <reaction evidence="14">
        <text>ATP + H2O = ADP + phosphate + H(+)</text>
        <dbReference type="Rhea" id="RHEA:13065"/>
        <dbReference type="ChEBI" id="CHEBI:15377"/>
        <dbReference type="ChEBI" id="CHEBI:15378"/>
        <dbReference type="ChEBI" id="CHEBI:30616"/>
        <dbReference type="ChEBI" id="CHEBI:43474"/>
        <dbReference type="ChEBI" id="CHEBI:456216"/>
        <dbReference type="EC" id="5.6.2.4"/>
    </reaction>
</comment>
<evidence type="ECO:0000256" key="3">
    <source>
        <dbReference type="ARBA" id="ARBA00022741"/>
    </source>
</evidence>
<evidence type="ECO:0000256" key="7">
    <source>
        <dbReference type="ARBA" id="ARBA00022839"/>
    </source>
</evidence>
<accession>A0A1G2QPY5</accession>
<dbReference type="InterPro" id="IPR011604">
    <property type="entry name" value="PDDEXK-like_dom_sf"/>
</dbReference>
<evidence type="ECO:0000256" key="4">
    <source>
        <dbReference type="ARBA" id="ARBA00022763"/>
    </source>
</evidence>
<evidence type="ECO:0000313" key="18">
    <source>
        <dbReference type="EMBL" id="OHA62447.1"/>
    </source>
</evidence>
<gene>
    <name evidence="18" type="ORF">A2117_00865</name>
</gene>
<keyword evidence="10" id="KW-0234">DNA repair</keyword>
<evidence type="ECO:0000256" key="13">
    <source>
        <dbReference type="ARBA" id="ARBA00034808"/>
    </source>
</evidence>